<proteinExistence type="predicted"/>
<name>A0A5J4WDT9_9EUKA</name>
<comment type="caution">
    <text evidence="2">The sequence shown here is derived from an EMBL/GenBank/DDBJ whole genome shotgun (WGS) entry which is preliminary data.</text>
</comment>
<dbReference type="OrthoDB" id="271080at2759"/>
<dbReference type="InterPro" id="IPR008979">
    <property type="entry name" value="Galactose-bd-like_sf"/>
</dbReference>
<organism evidence="2 3">
    <name type="scientific">Streblomastix strix</name>
    <dbReference type="NCBI Taxonomy" id="222440"/>
    <lineage>
        <taxon>Eukaryota</taxon>
        <taxon>Metamonada</taxon>
        <taxon>Preaxostyla</taxon>
        <taxon>Oxymonadida</taxon>
        <taxon>Streblomastigidae</taxon>
        <taxon>Streblomastix</taxon>
    </lineage>
</organism>
<reference evidence="2 3" key="1">
    <citation type="submission" date="2019-03" db="EMBL/GenBank/DDBJ databases">
        <title>Single cell metagenomics reveals metabolic interactions within the superorganism composed of flagellate Streblomastix strix and complex community of Bacteroidetes bacteria on its surface.</title>
        <authorList>
            <person name="Treitli S.C."/>
            <person name="Kolisko M."/>
            <person name="Husnik F."/>
            <person name="Keeling P."/>
            <person name="Hampl V."/>
        </authorList>
    </citation>
    <scope>NUCLEOTIDE SEQUENCE [LARGE SCALE GENOMIC DNA]</scope>
    <source>
        <strain evidence="2">ST1C</strain>
    </source>
</reference>
<dbReference type="InterPro" id="IPR033558">
    <property type="entry name" value="IFT25"/>
</dbReference>
<dbReference type="InterPro" id="IPR000421">
    <property type="entry name" value="FA58C"/>
</dbReference>
<dbReference type="SUPFAM" id="SSF49785">
    <property type="entry name" value="Galactose-binding domain-like"/>
    <property type="match status" value="1"/>
</dbReference>
<keyword evidence="2" id="KW-0969">Cilium</keyword>
<evidence type="ECO:0000259" key="1">
    <source>
        <dbReference type="Pfam" id="PF00754"/>
    </source>
</evidence>
<protein>
    <submittedName>
        <fullName evidence="2">Putative intraflagellar transport protein 25</fullName>
    </submittedName>
</protein>
<dbReference type="Gene3D" id="2.60.120.260">
    <property type="entry name" value="Galactose-binding domain-like"/>
    <property type="match status" value="1"/>
</dbReference>
<keyword evidence="2" id="KW-0966">Cell projection</keyword>
<accession>A0A5J4WDT9</accession>
<gene>
    <name evidence="2" type="ORF">EZS28_011639</name>
</gene>
<dbReference type="GO" id="GO:0042073">
    <property type="term" value="P:intraciliary transport"/>
    <property type="evidence" value="ECO:0007669"/>
    <property type="project" value="InterPro"/>
</dbReference>
<dbReference type="GO" id="GO:0005929">
    <property type="term" value="C:cilium"/>
    <property type="evidence" value="ECO:0007669"/>
    <property type="project" value="TreeGrafter"/>
</dbReference>
<evidence type="ECO:0000313" key="2">
    <source>
        <dbReference type="EMBL" id="KAA6392833.1"/>
    </source>
</evidence>
<dbReference type="Pfam" id="PF00754">
    <property type="entry name" value="F5_F8_type_C"/>
    <property type="match status" value="1"/>
</dbReference>
<feature type="domain" description="F5/8 type C" evidence="1">
    <location>
        <begin position="5"/>
        <end position="117"/>
    </location>
</feature>
<sequence>METAQITLSTSNHSEYPPEAAIDNDEKTFYVSTGTFPQVFIITFASKTNVQRILLQSTNIRELSIEYRADATGDWQTLYENTLDDTKGQFQNENKKVTCTTKALKVIIKSGYAEFVSIHKFSIS</sequence>
<dbReference type="AlphaFoldDB" id="A0A5J4WDT9"/>
<dbReference type="EMBL" id="SNRW01002419">
    <property type="protein sequence ID" value="KAA6392833.1"/>
    <property type="molecule type" value="Genomic_DNA"/>
</dbReference>
<dbReference type="GO" id="GO:0030992">
    <property type="term" value="C:intraciliary transport particle B"/>
    <property type="evidence" value="ECO:0007669"/>
    <property type="project" value="InterPro"/>
</dbReference>
<evidence type="ECO:0000313" key="3">
    <source>
        <dbReference type="Proteomes" id="UP000324800"/>
    </source>
</evidence>
<dbReference type="PANTHER" id="PTHR33906:SF1">
    <property type="entry name" value="INTRAFLAGELLAR TRANSPORT PROTEIN 25 HOMOLOG"/>
    <property type="match status" value="1"/>
</dbReference>
<dbReference type="Proteomes" id="UP000324800">
    <property type="component" value="Unassembled WGS sequence"/>
</dbReference>
<keyword evidence="2" id="KW-0282">Flagellum</keyword>
<dbReference type="PANTHER" id="PTHR33906">
    <property type="entry name" value="INTRAFLAGELLAR TRANSPORT PROTEIN 25 HOMOLOG"/>
    <property type="match status" value="1"/>
</dbReference>